<keyword evidence="8 11" id="KW-1133">Transmembrane helix</keyword>
<evidence type="ECO:0000256" key="1">
    <source>
        <dbReference type="ARBA" id="ARBA00004298"/>
    </source>
</evidence>
<dbReference type="EMBL" id="LUEZ02000071">
    <property type="protein sequence ID" value="RDB19873.1"/>
    <property type="molecule type" value="Genomic_DNA"/>
</dbReference>
<name>A0A369JJI7_HYPMA</name>
<comment type="function">
    <text evidence="11">Complex I functions in the transfer of electrons from NADH to the respiratory chain. Accessory subunit of the mitochondrial membrane respiratory chain NADH dehydrogenase (Complex I), that is believed not to be involved in catalysis.</text>
</comment>
<evidence type="ECO:0000256" key="8">
    <source>
        <dbReference type="ARBA" id="ARBA00022989"/>
    </source>
</evidence>
<keyword evidence="13" id="KW-1185">Reference proteome</keyword>
<keyword evidence="3 11" id="KW-0813">Transport</keyword>
<evidence type="ECO:0000256" key="6">
    <source>
        <dbReference type="ARBA" id="ARBA00022792"/>
    </source>
</evidence>
<dbReference type="AlphaFoldDB" id="A0A369JJI7"/>
<evidence type="ECO:0000256" key="7">
    <source>
        <dbReference type="ARBA" id="ARBA00022982"/>
    </source>
</evidence>
<proteinExistence type="inferred from homology"/>
<keyword evidence="4 11" id="KW-0679">Respiratory chain</keyword>
<evidence type="ECO:0000256" key="2">
    <source>
        <dbReference type="ARBA" id="ARBA00007312"/>
    </source>
</evidence>
<dbReference type="Proteomes" id="UP000076154">
    <property type="component" value="Unassembled WGS sequence"/>
</dbReference>
<evidence type="ECO:0000313" key="12">
    <source>
        <dbReference type="EMBL" id="RDB19873.1"/>
    </source>
</evidence>
<dbReference type="GO" id="GO:0005743">
    <property type="term" value="C:mitochondrial inner membrane"/>
    <property type="evidence" value="ECO:0007669"/>
    <property type="project" value="UniProtKB-SubCell"/>
</dbReference>
<evidence type="ECO:0000256" key="9">
    <source>
        <dbReference type="ARBA" id="ARBA00023128"/>
    </source>
</evidence>
<feature type="transmembrane region" description="Helical" evidence="11">
    <location>
        <begin position="65"/>
        <end position="84"/>
    </location>
</feature>
<evidence type="ECO:0000256" key="11">
    <source>
        <dbReference type="RuleBase" id="RU368034"/>
    </source>
</evidence>
<dbReference type="OrthoDB" id="3308at2759"/>
<dbReference type="InParanoid" id="A0A369JJI7"/>
<comment type="similarity">
    <text evidence="2 11">Belongs to the complex I NDUFA13 subunit family.</text>
</comment>
<reference evidence="12" key="1">
    <citation type="submission" date="2018-04" db="EMBL/GenBank/DDBJ databases">
        <title>Whole genome sequencing of Hypsizygus marmoreus.</title>
        <authorList>
            <person name="Choi I.-G."/>
            <person name="Min B."/>
            <person name="Kim J.-G."/>
            <person name="Kim S."/>
            <person name="Oh Y.-L."/>
            <person name="Kong W.-S."/>
            <person name="Park H."/>
            <person name="Jeong J."/>
            <person name="Song E.-S."/>
        </authorList>
    </citation>
    <scope>NUCLEOTIDE SEQUENCE [LARGE SCALE GENOMIC DNA]</scope>
    <source>
        <strain evidence="12">51987-8</strain>
    </source>
</reference>
<comment type="subcellular location">
    <subcellularLocation>
        <location evidence="1 11">Mitochondrion inner membrane</location>
        <topology evidence="1 11">Single-pass membrane protein</topology>
        <orientation evidence="1 11">Matrix side</orientation>
    </subcellularLocation>
</comment>
<keyword evidence="9 11" id="KW-0496">Mitochondrion</keyword>
<dbReference type="STRING" id="39966.A0A369JJI7"/>
<dbReference type="PANTHER" id="PTHR12966:SF0">
    <property type="entry name" value="NADH DEHYDROGENASE [UBIQUINONE] 1 ALPHA SUBCOMPLEX SUBUNIT 13"/>
    <property type="match status" value="1"/>
</dbReference>
<dbReference type="GO" id="GO:0045271">
    <property type="term" value="C:respiratory chain complex I"/>
    <property type="evidence" value="ECO:0007669"/>
    <property type="project" value="UniProtKB-UniRule"/>
</dbReference>
<organism evidence="12 13">
    <name type="scientific">Hypsizygus marmoreus</name>
    <name type="common">White beech mushroom</name>
    <name type="synonym">Agaricus marmoreus</name>
    <dbReference type="NCBI Taxonomy" id="39966"/>
    <lineage>
        <taxon>Eukaryota</taxon>
        <taxon>Fungi</taxon>
        <taxon>Dikarya</taxon>
        <taxon>Basidiomycota</taxon>
        <taxon>Agaricomycotina</taxon>
        <taxon>Agaricomycetes</taxon>
        <taxon>Agaricomycetidae</taxon>
        <taxon>Agaricales</taxon>
        <taxon>Tricholomatineae</taxon>
        <taxon>Lyophyllaceae</taxon>
        <taxon>Hypsizygus</taxon>
    </lineage>
</organism>
<evidence type="ECO:0000256" key="4">
    <source>
        <dbReference type="ARBA" id="ARBA00022660"/>
    </source>
</evidence>
<protein>
    <recommendedName>
        <fullName evidence="11">NADH dehydrogenase [ubiquinone] 1 alpha subcomplex subunit 13</fullName>
    </recommendedName>
</protein>
<evidence type="ECO:0000256" key="3">
    <source>
        <dbReference type="ARBA" id="ARBA00022448"/>
    </source>
</evidence>
<dbReference type="InterPro" id="IPR009346">
    <property type="entry name" value="GRIM-19"/>
</dbReference>
<keyword evidence="10 11" id="KW-0472">Membrane</keyword>
<evidence type="ECO:0000313" key="13">
    <source>
        <dbReference type="Proteomes" id="UP000076154"/>
    </source>
</evidence>
<dbReference type="Pfam" id="PF06212">
    <property type="entry name" value="GRIM-19"/>
    <property type="match status" value="1"/>
</dbReference>
<evidence type="ECO:0000256" key="5">
    <source>
        <dbReference type="ARBA" id="ARBA00022692"/>
    </source>
</evidence>
<keyword evidence="6 11" id="KW-0999">Mitochondrion inner membrane</keyword>
<gene>
    <name evidence="12" type="ORF">Hypma_012796</name>
</gene>
<evidence type="ECO:0000256" key="10">
    <source>
        <dbReference type="ARBA" id="ARBA00023136"/>
    </source>
</evidence>
<dbReference type="PANTHER" id="PTHR12966">
    <property type="entry name" value="NADH DEHYDROGENASE UBIQUINONE 1 ALPHA SUBCOMPLEX SUBUNIT 13"/>
    <property type="match status" value="1"/>
</dbReference>
<keyword evidence="5 11" id="KW-0812">Transmembrane</keyword>
<keyword evidence="7 11" id="KW-0249">Electron transport</keyword>
<comment type="caution">
    <text evidence="12">The sequence shown here is derived from an EMBL/GenBank/DDBJ whole genome shotgun (WGS) entry which is preliminary data.</text>
</comment>
<sequence length="160" mass="18277">MGVNLSEGFIPYLEFFPQPYCRFITLTTANDHNRVLAMSVPFRQDMPPAGGFATLKYQRNLPFRGPGSLVVLGGVTGICAYGFYRLGMGNREKRELQREKVWSRIHLVPLLMAEGDRDVYRREQAALAREKEIMKDVKGWEAGKSVYNSSRYRSPEIVIL</sequence>
<accession>A0A369JJI7</accession>